<dbReference type="PANTHER" id="PTHR45862">
    <property type="entry name" value="PROTEIN SGT1 HOMOLOG"/>
    <property type="match status" value="1"/>
</dbReference>
<name>A0AAJ6CGD6_9BASI</name>
<feature type="domain" description="SGS" evidence="3">
    <location>
        <begin position="91"/>
        <end position="165"/>
    </location>
</feature>
<gene>
    <name evidence="4" type="primary">SGT1</name>
    <name evidence="4" type="ORF">MYAM1_000257</name>
</gene>
<feature type="domain" description="CS" evidence="2">
    <location>
        <begin position="3"/>
        <end position="37"/>
    </location>
</feature>
<dbReference type="EMBL" id="CP119943">
    <property type="protein sequence ID" value="WFC97543.1"/>
    <property type="molecule type" value="Genomic_DNA"/>
</dbReference>
<dbReference type="InterPro" id="IPR007699">
    <property type="entry name" value="SGS_dom"/>
</dbReference>
<sequence length="167" mass="18597">MVRHDFYQTEKQVCLTVYAKGQQQNTVQVQLEGRKVKTISTRVLATKIEIELQKQSGGHWPALEGDSHIDPAAKPVASSTSTQDAPRARSKWDALEVDDDMPAGADAELDTFFKKLYSNADDDTRRAMQKSFQESNGTALSTNWAEVGKNKMETRAPSGMIAKRYDS</sequence>
<proteinExistence type="predicted"/>
<dbReference type="InterPro" id="IPR044563">
    <property type="entry name" value="Sgt1-like"/>
</dbReference>
<organism evidence="4 5">
    <name type="scientific">Malassezia yamatoensis</name>
    <dbReference type="NCBI Taxonomy" id="253288"/>
    <lineage>
        <taxon>Eukaryota</taxon>
        <taxon>Fungi</taxon>
        <taxon>Dikarya</taxon>
        <taxon>Basidiomycota</taxon>
        <taxon>Ustilaginomycotina</taxon>
        <taxon>Malasseziomycetes</taxon>
        <taxon>Malasseziales</taxon>
        <taxon>Malasseziaceae</taxon>
        <taxon>Malassezia</taxon>
    </lineage>
</organism>
<dbReference type="InterPro" id="IPR007052">
    <property type="entry name" value="CS_dom"/>
</dbReference>
<dbReference type="AlphaFoldDB" id="A0AAJ6CGD6"/>
<dbReference type="SUPFAM" id="SSF49764">
    <property type="entry name" value="HSP20-like chaperones"/>
    <property type="match status" value="1"/>
</dbReference>
<protein>
    <submittedName>
        <fullName evidence="4">Cochaperone protein</fullName>
    </submittedName>
</protein>
<dbReference type="CDD" id="cd06466">
    <property type="entry name" value="p23_CS_SGT1_like"/>
    <property type="match status" value="1"/>
</dbReference>
<dbReference type="Gene3D" id="2.60.40.790">
    <property type="match status" value="1"/>
</dbReference>
<keyword evidence="5" id="KW-1185">Reference proteome</keyword>
<dbReference type="Pfam" id="PF04969">
    <property type="entry name" value="CS"/>
    <property type="match status" value="1"/>
</dbReference>
<accession>A0AAJ6CGD6</accession>
<evidence type="ECO:0000259" key="3">
    <source>
        <dbReference type="Pfam" id="PF05002"/>
    </source>
</evidence>
<evidence type="ECO:0000313" key="5">
    <source>
        <dbReference type="Proteomes" id="UP001219567"/>
    </source>
</evidence>
<evidence type="ECO:0000256" key="1">
    <source>
        <dbReference type="SAM" id="MobiDB-lite"/>
    </source>
</evidence>
<reference evidence="4 5" key="1">
    <citation type="submission" date="2023-03" db="EMBL/GenBank/DDBJ databases">
        <title>Mating type loci evolution in Malassezia.</title>
        <authorList>
            <person name="Coelho M.A."/>
        </authorList>
    </citation>
    <scope>NUCLEOTIDE SEQUENCE [LARGE SCALE GENOMIC DNA]</scope>
    <source>
        <strain evidence="4 5">CBS 9725</strain>
    </source>
</reference>
<dbReference type="InterPro" id="IPR008978">
    <property type="entry name" value="HSP20-like_chaperone"/>
</dbReference>
<dbReference type="GO" id="GO:0051087">
    <property type="term" value="F:protein-folding chaperone binding"/>
    <property type="evidence" value="ECO:0007669"/>
    <property type="project" value="InterPro"/>
</dbReference>
<feature type="region of interest" description="Disordered" evidence="1">
    <location>
        <begin position="59"/>
        <end position="97"/>
    </location>
</feature>
<dbReference type="Proteomes" id="UP001219567">
    <property type="component" value="Chromosome 1"/>
</dbReference>
<evidence type="ECO:0000259" key="2">
    <source>
        <dbReference type="Pfam" id="PF04969"/>
    </source>
</evidence>
<evidence type="ECO:0000313" key="4">
    <source>
        <dbReference type="EMBL" id="WFC97543.1"/>
    </source>
</evidence>
<dbReference type="Pfam" id="PF05002">
    <property type="entry name" value="SGS"/>
    <property type="match status" value="1"/>
</dbReference>